<dbReference type="PANTHER" id="PTHR35372">
    <property type="entry name" value="ATP BINDING PROTEIN-RELATED"/>
    <property type="match status" value="1"/>
</dbReference>
<dbReference type="SUPFAM" id="SSF52540">
    <property type="entry name" value="P-loop containing nucleoside triphosphate hydrolases"/>
    <property type="match status" value="1"/>
</dbReference>
<dbReference type="SMART" id="SM00885">
    <property type="entry name" value="D5_N"/>
    <property type="match status" value="1"/>
</dbReference>
<dbReference type="SUPFAM" id="SSF56731">
    <property type="entry name" value="DNA primase core"/>
    <property type="match status" value="1"/>
</dbReference>
<evidence type="ECO:0000256" key="3">
    <source>
        <dbReference type="ARBA" id="ARBA00022806"/>
    </source>
</evidence>
<protein>
    <submittedName>
        <fullName evidence="6">Putative DNA primase/helicase</fullName>
    </submittedName>
</protein>
<name>A0A1X7CHJ7_9BACT</name>
<dbReference type="InterPro" id="IPR051620">
    <property type="entry name" value="ORF904-like_C"/>
</dbReference>
<dbReference type="InterPro" id="IPR014818">
    <property type="entry name" value="Phage/plasmid_primase_P4_C"/>
</dbReference>
<keyword evidence="7" id="KW-1185">Reference proteome</keyword>
<dbReference type="Pfam" id="PF13155">
    <property type="entry name" value="Toprim_2"/>
    <property type="match status" value="1"/>
</dbReference>
<dbReference type="Gene3D" id="3.40.50.300">
    <property type="entry name" value="P-loop containing nucleotide triphosphate hydrolases"/>
    <property type="match status" value="1"/>
</dbReference>
<dbReference type="Pfam" id="PF01807">
    <property type="entry name" value="Zn_ribbon_DnaG"/>
    <property type="match status" value="1"/>
</dbReference>
<organism evidence="6 7">
    <name type="scientific">Desulfovibrio gilichinskyi</name>
    <dbReference type="NCBI Taxonomy" id="1519643"/>
    <lineage>
        <taxon>Bacteria</taxon>
        <taxon>Pseudomonadati</taxon>
        <taxon>Thermodesulfobacteriota</taxon>
        <taxon>Desulfovibrionia</taxon>
        <taxon>Desulfovibrionales</taxon>
        <taxon>Desulfovibrionaceae</taxon>
        <taxon>Desulfovibrio</taxon>
    </lineage>
</organism>
<dbReference type="Pfam" id="PF08706">
    <property type="entry name" value="D5_N"/>
    <property type="match status" value="1"/>
</dbReference>
<dbReference type="InterPro" id="IPR004968">
    <property type="entry name" value="DNA_primase/NTPase_C"/>
</dbReference>
<dbReference type="GO" id="GO:0003677">
    <property type="term" value="F:DNA binding"/>
    <property type="evidence" value="ECO:0007669"/>
    <property type="project" value="InterPro"/>
</dbReference>
<gene>
    <name evidence="6" type="ORF">SAMN06295933_0912</name>
</gene>
<evidence type="ECO:0000256" key="4">
    <source>
        <dbReference type="ARBA" id="ARBA00022840"/>
    </source>
</evidence>
<dbReference type="InterPro" id="IPR014015">
    <property type="entry name" value="Helicase_SF3_DNA-vir"/>
</dbReference>
<feature type="domain" description="SF3 helicase" evidence="5">
    <location>
        <begin position="505"/>
        <end position="658"/>
    </location>
</feature>
<dbReference type="Gene3D" id="3.90.580.10">
    <property type="entry name" value="Zinc finger, CHC2-type domain"/>
    <property type="match status" value="1"/>
</dbReference>
<dbReference type="PROSITE" id="PS51206">
    <property type="entry name" value="SF3_HELICASE_1"/>
    <property type="match status" value="1"/>
</dbReference>
<dbReference type="NCBIfam" id="TIGR01613">
    <property type="entry name" value="primase_Cterm"/>
    <property type="match status" value="1"/>
</dbReference>
<dbReference type="RefSeq" id="WP_085098925.1">
    <property type="nucleotide sequence ID" value="NZ_FWZU01000001.1"/>
</dbReference>
<dbReference type="InterPro" id="IPR036388">
    <property type="entry name" value="WH-like_DNA-bd_sf"/>
</dbReference>
<dbReference type="PANTHER" id="PTHR35372:SF2">
    <property type="entry name" value="SF3 HELICASE DOMAIN-CONTAINING PROTEIN"/>
    <property type="match status" value="1"/>
</dbReference>
<dbReference type="CDD" id="cd03364">
    <property type="entry name" value="TOPRIM_DnaG_primases"/>
    <property type="match status" value="1"/>
</dbReference>
<sequence>MGWAGTNLSAEERASIARTLFEVSEESGDWLNGKCPLHSDDNPSFGYNFTEDYFKCLAGCTDCGDLIKLYSLVTGLPNELAFKEFKDKYGHGVNDAPKVKQTVQAKRKESKRGGGAVIPEDIWGYMHLLPDDWFKLLQKERGWNPDIIKRLDLRMQMVFRDKENKVRPINGQSMRVAIPIRDNNGELHNIRLYRKPGTNLQKKIMSWGRGYGNARLFPAPALLGKSGPVLLCEGEPDTICALSYGFNAITQTSKTARWSNEHLQPFNGRDVIIAYDADQPGQEHADNAARCLVQVARSVRIIEWPDFMGRNQDGSLPEKEGMDLTDYFVKFKQNAKALQALFASARKVEVAKAGESGGEWAFFRERTFKPRLLADQLLQDQPLLYDDLTGLLYRWNGKYWEQISRGNLQQAATNYLGIEATTARVNDATSLAINLANLPHGREVNDRGEWVCLQNGMLNLKTLELKSHEPDYYSTICLGVSFNPDSASRCDRWLKFLDETVQTPEPIAQLQEFMGYCLTRDVHYEKCLLLLGDGSDGKSTYLKIARELVAPANCSAVAFQDLEDQFRRASLYNKLLNISTEIGSAAMETPTFKAVVSGDTIQGAFKHKDSFEFPPFCKLAFAANKLPRVLDNTDGFFRRMLPIKFKRQYLEGDPDRNPNLFKELKENELSEIFHWALVGLHRLYEQGRFTASDETIDLLMDYRRLNNPVQAFVEDTCEISDGVKESKDSLYKSYRDYSGKNGYQPMHKENFFRELYSAVKTLRETRPRVDGRRCRMITGIKTKFELTAS</sequence>
<dbReference type="Gene3D" id="1.10.10.10">
    <property type="entry name" value="Winged helix-like DNA-binding domain superfamily/Winged helix DNA-binding domain"/>
    <property type="match status" value="1"/>
</dbReference>
<reference evidence="7" key="1">
    <citation type="submission" date="2017-04" db="EMBL/GenBank/DDBJ databases">
        <authorList>
            <person name="Varghese N."/>
            <person name="Submissions S."/>
        </authorList>
    </citation>
    <scope>NUCLEOTIDE SEQUENCE [LARGE SCALE GENOMIC DNA]</scope>
    <source>
        <strain evidence="7">K3S</strain>
    </source>
</reference>
<dbReference type="AlphaFoldDB" id="A0A1X7CHJ7"/>
<accession>A0A1X7CHJ7</accession>
<keyword evidence="2" id="KW-0378">Hydrolase</keyword>
<dbReference type="STRING" id="1519643.SAMN06295933_0912"/>
<keyword evidence="4" id="KW-0067">ATP-binding</keyword>
<keyword evidence="1" id="KW-0547">Nucleotide-binding</keyword>
<evidence type="ECO:0000313" key="7">
    <source>
        <dbReference type="Proteomes" id="UP000192906"/>
    </source>
</evidence>
<evidence type="ECO:0000256" key="2">
    <source>
        <dbReference type="ARBA" id="ARBA00022801"/>
    </source>
</evidence>
<evidence type="ECO:0000256" key="1">
    <source>
        <dbReference type="ARBA" id="ARBA00022741"/>
    </source>
</evidence>
<dbReference type="InterPro" id="IPR036977">
    <property type="entry name" value="DNA_primase_Znf_CHC2"/>
</dbReference>
<dbReference type="GO" id="GO:0006260">
    <property type="term" value="P:DNA replication"/>
    <property type="evidence" value="ECO:0007669"/>
    <property type="project" value="InterPro"/>
</dbReference>
<dbReference type="EMBL" id="FWZU01000001">
    <property type="protein sequence ID" value="SME96707.1"/>
    <property type="molecule type" value="Genomic_DNA"/>
</dbReference>
<evidence type="ECO:0000259" key="5">
    <source>
        <dbReference type="PROSITE" id="PS51206"/>
    </source>
</evidence>
<dbReference type="GO" id="GO:0008270">
    <property type="term" value="F:zinc ion binding"/>
    <property type="evidence" value="ECO:0007669"/>
    <property type="project" value="InterPro"/>
</dbReference>
<dbReference type="Pfam" id="PF19263">
    <property type="entry name" value="DUF5906"/>
    <property type="match status" value="1"/>
</dbReference>
<keyword evidence="3 6" id="KW-0347">Helicase</keyword>
<dbReference type="GO" id="GO:0004386">
    <property type="term" value="F:helicase activity"/>
    <property type="evidence" value="ECO:0007669"/>
    <property type="project" value="UniProtKB-KW"/>
</dbReference>
<dbReference type="InterPro" id="IPR002694">
    <property type="entry name" value="Znf_CHC2"/>
</dbReference>
<dbReference type="GO" id="GO:0003899">
    <property type="term" value="F:DNA-directed RNA polymerase activity"/>
    <property type="evidence" value="ECO:0007669"/>
    <property type="project" value="InterPro"/>
</dbReference>
<dbReference type="InterPro" id="IPR027417">
    <property type="entry name" value="P-loop_NTPase"/>
</dbReference>
<dbReference type="SUPFAM" id="SSF57783">
    <property type="entry name" value="Zinc beta-ribbon"/>
    <property type="match status" value="1"/>
</dbReference>
<evidence type="ECO:0000313" key="6">
    <source>
        <dbReference type="EMBL" id="SME96707.1"/>
    </source>
</evidence>
<dbReference type="GO" id="GO:0016787">
    <property type="term" value="F:hydrolase activity"/>
    <property type="evidence" value="ECO:0007669"/>
    <property type="project" value="UniProtKB-KW"/>
</dbReference>
<dbReference type="Proteomes" id="UP000192906">
    <property type="component" value="Unassembled WGS sequence"/>
</dbReference>
<dbReference type="Pfam" id="PF03288">
    <property type="entry name" value="Pox_D5"/>
    <property type="match status" value="1"/>
</dbReference>
<dbReference type="OrthoDB" id="9763644at2"/>
<dbReference type="InterPro" id="IPR006500">
    <property type="entry name" value="Helicase_put_C_phage/plasmid"/>
</dbReference>
<dbReference type="InterPro" id="IPR034151">
    <property type="entry name" value="TOPRIM_DnaG_bac"/>
</dbReference>
<dbReference type="GO" id="GO:0005524">
    <property type="term" value="F:ATP binding"/>
    <property type="evidence" value="ECO:0007669"/>
    <property type="project" value="UniProtKB-KW"/>
</dbReference>
<dbReference type="Gene3D" id="3.40.1360.10">
    <property type="match status" value="1"/>
</dbReference>
<dbReference type="InterPro" id="IPR045455">
    <property type="entry name" value="NrS-1_pol-like_helicase"/>
</dbReference>
<proteinExistence type="predicted"/>